<organism evidence="2 3">
    <name type="scientific">Niabella drilacis (strain DSM 25811 / CCM 8410 / CCUG 62505 / LMG 26954 / E90)</name>
    <dbReference type="NCBI Taxonomy" id="1285928"/>
    <lineage>
        <taxon>Bacteria</taxon>
        <taxon>Pseudomonadati</taxon>
        <taxon>Bacteroidota</taxon>
        <taxon>Chitinophagia</taxon>
        <taxon>Chitinophagales</taxon>
        <taxon>Chitinophagaceae</taxon>
        <taxon>Niabella</taxon>
    </lineage>
</organism>
<keyword evidence="3" id="KW-1185">Reference proteome</keyword>
<dbReference type="InterPro" id="IPR025533">
    <property type="entry name" value="DUF4419"/>
</dbReference>
<evidence type="ECO:0000313" key="3">
    <source>
        <dbReference type="Proteomes" id="UP000198757"/>
    </source>
</evidence>
<evidence type="ECO:0000313" key="2">
    <source>
        <dbReference type="EMBL" id="SDC59782.1"/>
    </source>
</evidence>
<dbReference type="PANTHER" id="PTHR31252">
    <property type="entry name" value="DUF4419 DOMAIN-CONTAINING PROTEIN"/>
    <property type="match status" value="1"/>
</dbReference>
<evidence type="ECO:0008006" key="4">
    <source>
        <dbReference type="Google" id="ProtNLM"/>
    </source>
</evidence>
<reference evidence="3" key="1">
    <citation type="submission" date="2016-10" db="EMBL/GenBank/DDBJ databases">
        <authorList>
            <person name="Varghese N."/>
            <person name="Submissions S."/>
        </authorList>
    </citation>
    <scope>NUCLEOTIDE SEQUENCE [LARGE SCALE GENOMIC DNA]</scope>
    <source>
        <strain evidence="3">DSM 25811 / CCM 8410 / LMG 26954 / E90</strain>
    </source>
</reference>
<keyword evidence="1" id="KW-0732">Signal</keyword>
<dbReference type="OrthoDB" id="9806766at2"/>
<sequence length="527" mass="59513">MRYLLVYTCLFLTSACMHAQKADPTGKKRPGTLQPATQTGVTFDIETLEPPKDSLPEIAGDQVYKTLFTADARKVSKKPEALVAINQQSIVARSALPPTLVQYGYHSFFDGVYRAYSDHRPLVISPDMIWLLIAQGFSQHINSDPGKYRKYFVQHEGKQTLMVQNNAIRLDDPDSPWEQVFPEFSKQIAAHTGQELINTLTADFSTTSTTTRLVSQMTIMDAMKSYFEYIVFMIGCGIPRVTLEGTTADWKAIYKKANSLKKYDLDWWLKELDPILTQFVAASKGNADKDFWRNLFKVHKAGKPYQSNKIDGWFVKFFPYTRDGKRNDLQSLTGSSNLPDEIVKVPLRHVFQHPDGTTTQTPLELWAGFMGLQQNSRHFTLKPEIGWMIKTKTGAEHEIQSDLERQLSGPQRSEMFPMEIRVTTIPDVILNLKKINNLAITFTDSIRVPDAMGSIAIERLALNGKISNAGKQRLKQLLINTTLRVNGELINQTAADKEQERARKEALDKIIKTGQPAPGIRTNGGRK</sequence>
<proteinExistence type="predicted"/>
<feature type="signal peptide" evidence="1">
    <location>
        <begin position="1"/>
        <end position="19"/>
    </location>
</feature>
<dbReference type="EMBL" id="FMZO01000003">
    <property type="protein sequence ID" value="SDC59782.1"/>
    <property type="molecule type" value="Genomic_DNA"/>
</dbReference>
<dbReference type="AlphaFoldDB" id="A0A1G6MW84"/>
<accession>A0A1G6MW84</accession>
<dbReference type="Proteomes" id="UP000198757">
    <property type="component" value="Unassembled WGS sequence"/>
</dbReference>
<feature type="chain" id="PRO_5011695095" description="DUF4419 domain-containing protein" evidence="1">
    <location>
        <begin position="20"/>
        <end position="527"/>
    </location>
</feature>
<dbReference type="Pfam" id="PF14388">
    <property type="entry name" value="DUF4419"/>
    <property type="match status" value="1"/>
</dbReference>
<evidence type="ECO:0000256" key="1">
    <source>
        <dbReference type="SAM" id="SignalP"/>
    </source>
</evidence>
<gene>
    <name evidence="2" type="ORF">SAMN04487894_10363</name>
</gene>
<dbReference type="PANTHER" id="PTHR31252:SF11">
    <property type="entry name" value="DUF4419 DOMAIN-CONTAINING PROTEIN"/>
    <property type="match status" value="1"/>
</dbReference>
<protein>
    <recommendedName>
        <fullName evidence="4">DUF4419 domain-containing protein</fullName>
    </recommendedName>
</protein>
<name>A0A1G6MW84_NIADE</name>
<dbReference type="PROSITE" id="PS51257">
    <property type="entry name" value="PROKAR_LIPOPROTEIN"/>
    <property type="match status" value="1"/>
</dbReference>
<dbReference type="STRING" id="1285928.SAMN04487894_10363"/>